<proteinExistence type="predicted"/>
<feature type="transmembrane region" description="Helical" evidence="5">
    <location>
        <begin position="159"/>
        <end position="181"/>
    </location>
</feature>
<feature type="domain" description="Major facilitator superfamily (MFS) profile" evidence="6">
    <location>
        <begin position="89"/>
        <end position="422"/>
    </location>
</feature>
<dbReference type="GeneID" id="108019899"/>
<dbReference type="Proteomes" id="UP001652628">
    <property type="component" value="Chromosome 2R"/>
</dbReference>
<reference evidence="8" key="1">
    <citation type="submission" date="2025-08" db="UniProtKB">
        <authorList>
            <consortium name="RefSeq"/>
        </authorList>
    </citation>
    <scope>IDENTIFICATION</scope>
</reference>
<dbReference type="InterPro" id="IPR005828">
    <property type="entry name" value="MFS_sugar_transport-like"/>
</dbReference>
<name>A0ABM4TM22_DROSZ</name>
<dbReference type="PROSITE" id="PS50850">
    <property type="entry name" value="MFS"/>
    <property type="match status" value="1"/>
</dbReference>
<keyword evidence="7" id="KW-1185">Reference proteome</keyword>
<dbReference type="InterPro" id="IPR020846">
    <property type="entry name" value="MFS_dom"/>
</dbReference>
<comment type="subcellular location">
    <subcellularLocation>
        <location evidence="1">Membrane</location>
        <topology evidence="1">Multi-pass membrane protein</topology>
    </subcellularLocation>
</comment>
<organism evidence="7 8">
    <name type="scientific">Drosophila suzukii</name>
    <name type="common">Spotted-wing drosophila fruit fly</name>
    <dbReference type="NCBI Taxonomy" id="28584"/>
    <lineage>
        <taxon>Eukaryota</taxon>
        <taxon>Metazoa</taxon>
        <taxon>Ecdysozoa</taxon>
        <taxon>Arthropoda</taxon>
        <taxon>Hexapoda</taxon>
        <taxon>Insecta</taxon>
        <taxon>Pterygota</taxon>
        <taxon>Neoptera</taxon>
        <taxon>Endopterygota</taxon>
        <taxon>Diptera</taxon>
        <taxon>Brachycera</taxon>
        <taxon>Muscomorpha</taxon>
        <taxon>Ephydroidea</taxon>
        <taxon>Drosophilidae</taxon>
        <taxon>Drosophila</taxon>
        <taxon>Sophophora</taxon>
    </lineage>
</organism>
<protein>
    <submittedName>
        <fullName evidence="8">Solute carrier family 22 member 4 isoform X3</fullName>
    </submittedName>
</protein>
<feature type="transmembrane region" description="Helical" evidence="5">
    <location>
        <begin position="188"/>
        <end position="207"/>
    </location>
</feature>
<accession>A0ABM4TM22</accession>
<dbReference type="PANTHER" id="PTHR24064">
    <property type="entry name" value="SOLUTE CARRIER FAMILY 22 MEMBER"/>
    <property type="match status" value="1"/>
</dbReference>
<evidence type="ECO:0000256" key="2">
    <source>
        <dbReference type="ARBA" id="ARBA00022692"/>
    </source>
</evidence>
<dbReference type="Gene3D" id="1.20.1250.20">
    <property type="entry name" value="MFS general substrate transporter like domains"/>
    <property type="match status" value="1"/>
</dbReference>
<feature type="transmembrane region" description="Helical" evidence="5">
    <location>
        <begin position="274"/>
        <end position="292"/>
    </location>
</feature>
<evidence type="ECO:0000256" key="4">
    <source>
        <dbReference type="ARBA" id="ARBA00023136"/>
    </source>
</evidence>
<dbReference type="RefSeq" id="XP_070851021.1">
    <property type="nucleotide sequence ID" value="XM_070994920.1"/>
</dbReference>
<evidence type="ECO:0000313" key="8">
    <source>
        <dbReference type="RefSeq" id="XP_070851021.1"/>
    </source>
</evidence>
<feature type="transmembrane region" description="Helical" evidence="5">
    <location>
        <begin position="372"/>
        <end position="392"/>
    </location>
</feature>
<keyword evidence="4 5" id="KW-0472">Membrane</keyword>
<feature type="transmembrane region" description="Helical" evidence="5">
    <location>
        <begin position="248"/>
        <end position="268"/>
    </location>
</feature>
<evidence type="ECO:0000259" key="6">
    <source>
        <dbReference type="PROSITE" id="PS50850"/>
    </source>
</evidence>
<sequence>MSAPAAASVLDFDEILAEIGEFGRFQRLNYLLICLPVLFAAANSLSYVFTAGSPTYRCYVPGCDSLDHPDYGADWVSIAVPGSWSKRGHFTPSTCDRFMANGSRSVSESEPWRPWPLDQCSAENFTAETERCRQFVYGSSERTIVQQWGLQCQENLWKLAFVGTMHFAGLVLGTALSGYLADKYGRKHVFLICIVFMALTGVAQALSWDYTSFLVFALLNAVGTSGVYPLAFIIGVEMVGPRKREMSSIVLNYFYAVGEALLGLSVFLPDWRQLQLALSIPPLICVAYFWLVPESVRWLLARNRREQAGDIIRRAAKVNRRDISMELMASFKQQELEAETAPEYGAEGVLAERKDDKIWLAIKQVAGSRILMARYAILLLIWAVNAIVYYGLSLNATSLSGNKYLNFALVCLVEIPGYSLAW</sequence>
<evidence type="ECO:0000256" key="5">
    <source>
        <dbReference type="SAM" id="Phobius"/>
    </source>
</evidence>
<keyword evidence="3 5" id="KW-1133">Transmembrane helix</keyword>
<dbReference type="SUPFAM" id="SSF103473">
    <property type="entry name" value="MFS general substrate transporter"/>
    <property type="match status" value="1"/>
</dbReference>
<keyword evidence="2 5" id="KW-0812">Transmembrane</keyword>
<feature type="transmembrane region" description="Helical" evidence="5">
    <location>
        <begin position="28"/>
        <end position="49"/>
    </location>
</feature>
<evidence type="ECO:0000313" key="7">
    <source>
        <dbReference type="Proteomes" id="UP001652628"/>
    </source>
</evidence>
<evidence type="ECO:0000256" key="1">
    <source>
        <dbReference type="ARBA" id="ARBA00004141"/>
    </source>
</evidence>
<dbReference type="InterPro" id="IPR036259">
    <property type="entry name" value="MFS_trans_sf"/>
</dbReference>
<dbReference type="Pfam" id="PF00083">
    <property type="entry name" value="Sugar_tr"/>
    <property type="match status" value="1"/>
</dbReference>
<gene>
    <name evidence="8" type="primary">LOC108019899</name>
</gene>
<evidence type="ECO:0000256" key="3">
    <source>
        <dbReference type="ARBA" id="ARBA00022989"/>
    </source>
</evidence>
<feature type="transmembrane region" description="Helical" evidence="5">
    <location>
        <begin position="213"/>
        <end position="236"/>
    </location>
</feature>